<comment type="caution">
    <text evidence="3">The sequence shown here is derived from an EMBL/GenBank/DDBJ whole genome shotgun (WGS) entry which is preliminary data.</text>
</comment>
<evidence type="ECO:0000313" key="4">
    <source>
        <dbReference type="Proteomes" id="UP000305546"/>
    </source>
</evidence>
<dbReference type="CDD" id="cd06577">
    <property type="entry name" value="PASTA_pknB"/>
    <property type="match status" value="1"/>
</dbReference>
<dbReference type="PROSITE" id="PS51178">
    <property type="entry name" value="PASTA"/>
    <property type="match status" value="1"/>
</dbReference>
<evidence type="ECO:0000259" key="2">
    <source>
        <dbReference type="PROSITE" id="PS51178"/>
    </source>
</evidence>
<organism evidence="3 4">
    <name type="scientific">Amycolatopsis alkalitolerans</name>
    <dbReference type="NCBI Taxonomy" id="2547244"/>
    <lineage>
        <taxon>Bacteria</taxon>
        <taxon>Bacillati</taxon>
        <taxon>Actinomycetota</taxon>
        <taxon>Actinomycetes</taxon>
        <taxon>Pseudonocardiales</taxon>
        <taxon>Pseudonocardiaceae</taxon>
        <taxon>Amycolatopsis</taxon>
    </lineage>
</organism>
<evidence type="ECO:0000256" key="1">
    <source>
        <dbReference type="SAM" id="MobiDB-lite"/>
    </source>
</evidence>
<dbReference type="InterPro" id="IPR005543">
    <property type="entry name" value="PASTA_dom"/>
</dbReference>
<dbReference type="Pfam" id="PF03793">
    <property type="entry name" value="PASTA"/>
    <property type="match status" value="1"/>
</dbReference>
<gene>
    <name evidence="3" type="ORF">FG385_19260</name>
</gene>
<reference evidence="3 4" key="1">
    <citation type="submission" date="2019-06" db="EMBL/GenBank/DDBJ databases">
        <title>Amycolatopsis alkalitolerans sp. nov., isolated from Gastrodia elata Blume.</title>
        <authorList>
            <person name="Narsing Rao M.P."/>
            <person name="Li W.J."/>
        </authorList>
    </citation>
    <scope>NUCLEOTIDE SEQUENCE [LARGE SCALE GENOMIC DNA]</scope>
    <source>
        <strain evidence="3 4">SYSUP0005</strain>
    </source>
</reference>
<accession>A0A5C4M2W5</accession>
<dbReference type="Gene3D" id="3.30.10.20">
    <property type="match status" value="1"/>
</dbReference>
<dbReference type="SMART" id="SM00740">
    <property type="entry name" value="PASTA"/>
    <property type="match status" value="1"/>
</dbReference>
<dbReference type="OrthoDB" id="9812570at2"/>
<dbReference type="RefSeq" id="WP_139098145.1">
    <property type="nucleotide sequence ID" value="NZ_VDFW01000016.1"/>
</dbReference>
<dbReference type="EMBL" id="VDFW01000016">
    <property type="protein sequence ID" value="TNC24192.1"/>
    <property type="molecule type" value="Genomic_DNA"/>
</dbReference>
<feature type="domain" description="PASTA" evidence="2">
    <location>
        <begin position="112"/>
        <end position="183"/>
    </location>
</feature>
<feature type="region of interest" description="Disordered" evidence="1">
    <location>
        <begin position="162"/>
        <end position="216"/>
    </location>
</feature>
<protein>
    <submittedName>
        <fullName evidence="3">PASTA domain-containing protein</fullName>
    </submittedName>
</protein>
<feature type="compositionally biased region" description="Basic and acidic residues" evidence="1">
    <location>
        <begin position="191"/>
        <end position="210"/>
    </location>
</feature>
<keyword evidence="4" id="KW-1185">Reference proteome</keyword>
<name>A0A5C4M2W5_9PSEU</name>
<sequence>MHENADLWPEGQQAWRRLAWWRENTPDGDDALTALSDLGLVRRLLDQTEFDAVRTARSAGKPWSEIAVRLGVTRQSAWERWRDLDEAPQPERDLAVQIRERAGAEVAGRRRRQGTVKVPNVIGRSFDDARALLAKNDLMAASPDPDEPALPESDWHEAVVVDQSPESGAKVPPGSAVTLWLRRGGGGSGVREPRRPKPDPKTGRKMRDEVTGETVT</sequence>
<dbReference type="Proteomes" id="UP000305546">
    <property type="component" value="Unassembled WGS sequence"/>
</dbReference>
<dbReference type="AlphaFoldDB" id="A0A5C4M2W5"/>
<proteinExistence type="predicted"/>
<evidence type="ECO:0000313" key="3">
    <source>
        <dbReference type="EMBL" id="TNC24192.1"/>
    </source>
</evidence>
<dbReference type="SUPFAM" id="SSF54184">
    <property type="entry name" value="Penicillin-binding protein 2x (pbp-2x), c-terminal domain"/>
    <property type="match status" value="1"/>
</dbReference>